<dbReference type="InterPro" id="IPR036953">
    <property type="entry name" value="GreA/GreB_C_sf"/>
</dbReference>
<dbReference type="PIRSF" id="PIRSF006092">
    <property type="entry name" value="GreA_GreB"/>
    <property type="match status" value="1"/>
</dbReference>
<evidence type="ECO:0000259" key="11">
    <source>
        <dbReference type="Pfam" id="PF03449"/>
    </source>
</evidence>
<comment type="similarity">
    <text evidence="1 8 9">Belongs to the GreA/GreB family.</text>
</comment>
<keyword evidence="3 8" id="KW-0805">Transcription regulation</keyword>
<accession>A0A172WDR7</accession>
<dbReference type="SUPFAM" id="SSF46557">
    <property type="entry name" value="GreA transcript cleavage protein, N-terminal domain"/>
    <property type="match status" value="1"/>
</dbReference>
<keyword evidence="5 8" id="KW-0804">Transcription</keyword>
<dbReference type="Gene3D" id="1.10.287.180">
    <property type="entry name" value="Transcription elongation factor, GreA/GreB, N-terminal domain"/>
    <property type="match status" value="1"/>
</dbReference>
<sequence length="159" mass="18002">MNNRIPMTLLGSEKLRKELETLKKEKRPKIIASIVEARQHGDLKENAEYHAAKEEQSFCEGRIKEIELKLSKSQIIDIKKMKNCGIVVFGSTVTICNLSIKKTFTYCIVGDDESDFKLNLISINSPMSRGLIGKKVNDIAVIQTPSGNIKYKILKVEYK</sequence>
<dbReference type="Proteomes" id="UP000077654">
    <property type="component" value="Chromosome"/>
</dbReference>
<dbReference type="GO" id="GO:0032784">
    <property type="term" value="P:regulation of DNA-templated transcription elongation"/>
    <property type="evidence" value="ECO:0007669"/>
    <property type="project" value="UniProtKB-UniRule"/>
</dbReference>
<dbReference type="AlphaFoldDB" id="A0A172WDR7"/>
<reference evidence="12 13" key="1">
    <citation type="submission" date="2015-04" db="EMBL/GenBank/DDBJ databases">
        <title>Buchnera aphidicola assembly.</title>
        <authorList>
            <person name="Zhang Y."/>
        </authorList>
    </citation>
    <scope>NUCLEOTIDE SEQUENCE [LARGE SCALE GENOMIC DNA]</scope>
    <source>
        <strain evidence="12 13">SC</strain>
    </source>
</reference>
<proteinExistence type="inferred from homology"/>
<dbReference type="InterPro" id="IPR022691">
    <property type="entry name" value="Tscrpt_elong_fac_GreA/B_N"/>
</dbReference>
<evidence type="ECO:0000259" key="10">
    <source>
        <dbReference type="Pfam" id="PF01272"/>
    </source>
</evidence>
<protein>
    <recommendedName>
        <fullName evidence="2 8">Transcription elongation factor GreA</fullName>
    </recommendedName>
    <alternativeName>
        <fullName evidence="7 8">Transcript cleavage factor GreA</fullName>
    </alternativeName>
</protein>
<keyword evidence="4 8" id="KW-0238">DNA-binding</keyword>
<dbReference type="InterPro" id="IPR036805">
    <property type="entry name" value="Tscrpt_elong_fac_GreA/B_N_sf"/>
</dbReference>
<dbReference type="GO" id="GO:0070063">
    <property type="term" value="F:RNA polymerase binding"/>
    <property type="evidence" value="ECO:0007669"/>
    <property type="project" value="InterPro"/>
</dbReference>
<dbReference type="GO" id="GO:0003746">
    <property type="term" value="F:translation elongation factor activity"/>
    <property type="evidence" value="ECO:0007669"/>
    <property type="project" value="UniProtKB-KW"/>
</dbReference>
<dbReference type="Gene3D" id="3.10.50.30">
    <property type="entry name" value="Transcription elongation factor, GreA/GreB, C-terminal domain"/>
    <property type="match status" value="1"/>
</dbReference>
<gene>
    <name evidence="8 12" type="primary">greA</name>
    <name evidence="12" type="ORF">XW81_01765</name>
</gene>
<dbReference type="InterPro" id="IPR006359">
    <property type="entry name" value="Tscrpt_elong_fac_GreA"/>
</dbReference>
<comment type="function">
    <text evidence="6 8 9">Necessary for efficient RNA polymerase transcription elongation past template-encoded arresting sites. The arresting sites in DNA have the property of trapping a certain fraction of elongating RNA polymerases that pass through, resulting in locked ternary complexes. Cleavage of the nascent transcript by cleavage factors such as GreA or GreB allows the resumption of elongation from the new 3'terminus. GreA releases sequences of 2 to 3 nucleotides.</text>
</comment>
<evidence type="ECO:0000256" key="4">
    <source>
        <dbReference type="ARBA" id="ARBA00023125"/>
    </source>
</evidence>
<dbReference type="OrthoDB" id="9808774at2"/>
<dbReference type="NCBIfam" id="NF001261">
    <property type="entry name" value="PRK00226.1-2"/>
    <property type="match status" value="1"/>
</dbReference>
<dbReference type="InterPro" id="IPR028624">
    <property type="entry name" value="Tscrpt_elong_fac_GreA/B"/>
</dbReference>
<dbReference type="Pfam" id="PF03449">
    <property type="entry name" value="GreA_GreB_N"/>
    <property type="match status" value="1"/>
</dbReference>
<dbReference type="EMBL" id="CP011299">
    <property type="protein sequence ID" value="ANF17119.1"/>
    <property type="molecule type" value="Genomic_DNA"/>
</dbReference>
<dbReference type="InterPro" id="IPR023459">
    <property type="entry name" value="Tscrpt_elong_fac_GreA/B_fam"/>
</dbReference>
<dbReference type="NCBIfam" id="TIGR01462">
    <property type="entry name" value="greA"/>
    <property type="match status" value="1"/>
</dbReference>
<dbReference type="FunFam" id="1.10.287.180:FF:000001">
    <property type="entry name" value="Transcription elongation factor GreA"/>
    <property type="match status" value="1"/>
</dbReference>
<evidence type="ECO:0000256" key="5">
    <source>
        <dbReference type="ARBA" id="ARBA00023163"/>
    </source>
</evidence>
<dbReference type="InterPro" id="IPR001437">
    <property type="entry name" value="Tscrpt_elong_fac_GreA/B_C"/>
</dbReference>
<dbReference type="PATRIC" id="fig|118110.3.peg.355"/>
<evidence type="ECO:0000256" key="9">
    <source>
        <dbReference type="RuleBase" id="RU000556"/>
    </source>
</evidence>
<dbReference type="PANTHER" id="PTHR30437">
    <property type="entry name" value="TRANSCRIPTION ELONGATION FACTOR GREA"/>
    <property type="match status" value="1"/>
</dbReference>
<dbReference type="HAMAP" id="MF_00105">
    <property type="entry name" value="GreA_GreB"/>
    <property type="match status" value="1"/>
</dbReference>
<dbReference type="RefSeq" id="WP_075474242.1">
    <property type="nucleotide sequence ID" value="NZ_CP011299.1"/>
</dbReference>
<evidence type="ECO:0000256" key="3">
    <source>
        <dbReference type="ARBA" id="ARBA00023015"/>
    </source>
</evidence>
<organism evidence="12 13">
    <name type="scientific">Buchnera aphidicola subsp. Schlechtendalia chinensis</name>
    <dbReference type="NCBI Taxonomy" id="118110"/>
    <lineage>
        <taxon>Bacteria</taxon>
        <taxon>Pseudomonadati</taxon>
        <taxon>Pseudomonadota</taxon>
        <taxon>Gammaproteobacteria</taxon>
        <taxon>Enterobacterales</taxon>
        <taxon>Erwiniaceae</taxon>
        <taxon>Buchnera</taxon>
    </lineage>
</organism>
<evidence type="ECO:0000256" key="6">
    <source>
        <dbReference type="ARBA" id="ARBA00024916"/>
    </source>
</evidence>
<dbReference type="NCBIfam" id="NF001263">
    <property type="entry name" value="PRK00226.1-4"/>
    <property type="match status" value="1"/>
</dbReference>
<feature type="domain" description="Transcription elongation factor GreA/GreB N-terminal" evidence="11">
    <location>
        <begin position="5"/>
        <end position="75"/>
    </location>
</feature>
<dbReference type="GO" id="GO:0003677">
    <property type="term" value="F:DNA binding"/>
    <property type="evidence" value="ECO:0007669"/>
    <property type="project" value="UniProtKB-UniRule"/>
</dbReference>
<name>A0A172WDR7_BUCSC</name>
<evidence type="ECO:0000313" key="13">
    <source>
        <dbReference type="Proteomes" id="UP000077654"/>
    </source>
</evidence>
<dbReference type="PROSITE" id="PS00829">
    <property type="entry name" value="GREAB_1"/>
    <property type="match status" value="1"/>
</dbReference>
<dbReference type="GO" id="GO:0006354">
    <property type="term" value="P:DNA-templated transcription elongation"/>
    <property type="evidence" value="ECO:0007669"/>
    <property type="project" value="TreeGrafter"/>
</dbReference>
<feature type="domain" description="Transcription elongation factor GreA/GreB C-terminal" evidence="10">
    <location>
        <begin position="85"/>
        <end position="158"/>
    </location>
</feature>
<dbReference type="Pfam" id="PF01272">
    <property type="entry name" value="GreA_GreB"/>
    <property type="match status" value="1"/>
</dbReference>
<keyword evidence="13" id="KW-1185">Reference proteome</keyword>
<dbReference type="SUPFAM" id="SSF54534">
    <property type="entry name" value="FKBP-like"/>
    <property type="match status" value="1"/>
</dbReference>
<dbReference type="NCBIfam" id="NF001264">
    <property type="entry name" value="PRK00226.1-5"/>
    <property type="match status" value="1"/>
</dbReference>
<evidence type="ECO:0000313" key="12">
    <source>
        <dbReference type="EMBL" id="ANF17119.1"/>
    </source>
</evidence>
<dbReference type="STRING" id="118110.XW81_01765"/>
<dbReference type="PANTHER" id="PTHR30437:SF4">
    <property type="entry name" value="TRANSCRIPTION ELONGATION FACTOR GREA"/>
    <property type="match status" value="1"/>
</dbReference>
<keyword evidence="12" id="KW-0648">Protein biosynthesis</keyword>
<evidence type="ECO:0000256" key="7">
    <source>
        <dbReference type="ARBA" id="ARBA00030776"/>
    </source>
</evidence>
<dbReference type="FunFam" id="3.10.50.30:FF:000001">
    <property type="entry name" value="Transcription elongation factor GreA"/>
    <property type="match status" value="1"/>
</dbReference>
<keyword evidence="12" id="KW-0251">Elongation factor</keyword>
<evidence type="ECO:0000256" key="2">
    <source>
        <dbReference type="ARBA" id="ARBA00013729"/>
    </source>
</evidence>
<dbReference type="InterPro" id="IPR018151">
    <property type="entry name" value="TF_GreA/GreB_CS"/>
</dbReference>
<evidence type="ECO:0000256" key="8">
    <source>
        <dbReference type="HAMAP-Rule" id="MF_00105"/>
    </source>
</evidence>
<evidence type="ECO:0000256" key="1">
    <source>
        <dbReference type="ARBA" id="ARBA00008213"/>
    </source>
</evidence>